<protein>
    <submittedName>
        <fullName evidence="1">ATPase</fullName>
    </submittedName>
</protein>
<evidence type="ECO:0000313" key="1">
    <source>
        <dbReference type="EMBL" id="GGB18825.1"/>
    </source>
</evidence>
<comment type="caution">
    <text evidence="1">The sequence shown here is derived from an EMBL/GenBank/DDBJ whole genome shotgun (WGS) entry which is preliminary data.</text>
</comment>
<dbReference type="SUPFAM" id="SSF55874">
    <property type="entry name" value="ATPase domain of HSP90 chaperone/DNA topoisomerase II/histidine kinase"/>
    <property type="match status" value="1"/>
</dbReference>
<reference evidence="1" key="1">
    <citation type="journal article" date="2014" name="Int. J. Syst. Evol. Microbiol.">
        <title>Complete genome sequence of Corynebacterium casei LMG S-19264T (=DSM 44701T), isolated from a smear-ripened cheese.</title>
        <authorList>
            <consortium name="US DOE Joint Genome Institute (JGI-PGF)"/>
            <person name="Walter F."/>
            <person name="Albersmeier A."/>
            <person name="Kalinowski J."/>
            <person name="Ruckert C."/>
        </authorList>
    </citation>
    <scope>NUCLEOTIDE SEQUENCE</scope>
    <source>
        <strain evidence="1">CGMCC 1.15085</strain>
    </source>
</reference>
<proteinExistence type="predicted"/>
<sequence length="484" mass="53979">MSDIELAPDPHLLESMRAVGYSFETSVADIIDNSIAANASCIHLLASPDGPFRFAVLDDGAGMSRNGAIEAMTLAARSPSEERSQSDLGRFGLGLKTASLAQCRRLSVVTKRDGVTSAFRWDLDHVLGSKRWLLQELDADMCSNLFGWDLLDTLEHGTLVCWDELDLLVLAEGQLQSDFDSAVRRVQAHCELVFHRFISGSDMPRVEITVNGNHLTALDPFLRTNRATRRQSQAVSVAGVKLDVTSYTMPFASKLSPTDRARALAPGAFRDSQGFYIYRGGRLVIWGTWFRLNPKTELGKLARVQVDVPTSLDHLWALDIKKSAATPPRELRDKLRTLANEFIRPSRSTNLFRGLRPKSQDSLVRAWQIVEGREQFYYEINRDHPVVSQFESDLTPDQLERLADLFGIIERTLPLLDAHNRLSQDANFGTDHGGLDVLVEEALRLRPIFAESHPADDEFVSMVLGIDPYGSADGFEVALRKAMK</sequence>
<dbReference type="Gene3D" id="3.30.565.10">
    <property type="entry name" value="Histidine kinase-like ATPase, C-terminal domain"/>
    <property type="match status" value="1"/>
</dbReference>
<reference evidence="1" key="2">
    <citation type="submission" date="2020-09" db="EMBL/GenBank/DDBJ databases">
        <authorList>
            <person name="Sun Q."/>
            <person name="Zhou Y."/>
        </authorList>
    </citation>
    <scope>NUCLEOTIDE SEQUENCE</scope>
    <source>
        <strain evidence="1">CGMCC 1.15085</strain>
    </source>
</reference>
<keyword evidence="2" id="KW-1185">Reference proteome</keyword>
<gene>
    <name evidence="1" type="ORF">GCM10011492_05860</name>
</gene>
<dbReference type="InterPro" id="IPR036890">
    <property type="entry name" value="HATPase_C_sf"/>
</dbReference>
<accession>A0A916WNB3</accession>
<dbReference type="Pfam" id="PF13589">
    <property type="entry name" value="HATPase_c_3"/>
    <property type="match status" value="1"/>
</dbReference>
<dbReference type="EMBL" id="BMHI01000001">
    <property type="protein sequence ID" value="GGB18825.1"/>
    <property type="molecule type" value="Genomic_DNA"/>
</dbReference>
<dbReference type="RefSeq" id="WP_188835441.1">
    <property type="nucleotide sequence ID" value="NZ_BMHI01000001.1"/>
</dbReference>
<organism evidence="1 2">
    <name type="scientific">Flexivirga endophytica</name>
    <dbReference type="NCBI Taxonomy" id="1849103"/>
    <lineage>
        <taxon>Bacteria</taxon>
        <taxon>Bacillati</taxon>
        <taxon>Actinomycetota</taxon>
        <taxon>Actinomycetes</taxon>
        <taxon>Micrococcales</taxon>
        <taxon>Dermacoccaceae</taxon>
        <taxon>Flexivirga</taxon>
    </lineage>
</organism>
<dbReference type="Proteomes" id="UP000636793">
    <property type="component" value="Unassembled WGS sequence"/>
</dbReference>
<name>A0A916WNB3_9MICO</name>
<dbReference type="AlphaFoldDB" id="A0A916WNB3"/>
<evidence type="ECO:0000313" key="2">
    <source>
        <dbReference type="Proteomes" id="UP000636793"/>
    </source>
</evidence>